<organism evidence="1 2">
    <name type="scientific">Vanrija humicola</name>
    <name type="common">Yeast</name>
    <name type="synonym">Cryptococcus humicola</name>
    <dbReference type="NCBI Taxonomy" id="5417"/>
    <lineage>
        <taxon>Eukaryota</taxon>
        <taxon>Fungi</taxon>
        <taxon>Dikarya</taxon>
        <taxon>Basidiomycota</taxon>
        <taxon>Agaricomycotina</taxon>
        <taxon>Tremellomycetes</taxon>
        <taxon>Trichosporonales</taxon>
        <taxon>Trichosporonaceae</taxon>
        <taxon>Vanrija</taxon>
    </lineage>
</organism>
<name>A0A7D8Z8U8_VANHU</name>
<dbReference type="EMBL" id="QKWK01000002">
    <property type="protein sequence ID" value="TXT13356.1"/>
    <property type="molecule type" value="Genomic_DNA"/>
</dbReference>
<dbReference type="OrthoDB" id="5804279at2759"/>
<comment type="caution">
    <text evidence="1">The sequence shown here is derived from an EMBL/GenBank/DDBJ whole genome shotgun (WGS) entry which is preliminary data.</text>
</comment>
<protein>
    <recommendedName>
        <fullName evidence="3">GSKIP domain-containing protein</fullName>
    </recommendedName>
</protein>
<gene>
    <name evidence="1" type="ORF">VHUM_00723</name>
</gene>
<proteinExistence type="predicted"/>
<reference evidence="1 2" key="1">
    <citation type="journal article" date="2019" name="PLoS Genet.">
        <title>Convergent evolution of linked mating-type loci in basidiomycete fungi.</title>
        <authorList>
            <person name="Sun S."/>
            <person name="Coelho M.A."/>
            <person name="Heitman J."/>
            <person name="Nowrousian M."/>
        </authorList>
    </citation>
    <scope>NUCLEOTIDE SEQUENCE [LARGE SCALE GENOMIC DNA]</scope>
    <source>
        <strain evidence="1 2">CBS 4282</strain>
    </source>
</reference>
<evidence type="ECO:0000313" key="2">
    <source>
        <dbReference type="Proteomes" id="UP000473826"/>
    </source>
</evidence>
<evidence type="ECO:0008006" key="3">
    <source>
        <dbReference type="Google" id="ProtNLM"/>
    </source>
</evidence>
<evidence type="ECO:0000313" key="1">
    <source>
        <dbReference type="EMBL" id="TXT13356.1"/>
    </source>
</evidence>
<accession>A0A7D8Z8U8</accession>
<dbReference type="AlphaFoldDB" id="A0A7D8Z8U8"/>
<sequence length="154" mass="16469">MSTPPEHNILLDPITELRLALAAHAFGVDPQSDVLLAQSFPRSDEDKAAVRAAADAGAPAPERVVARARVVFLQDEGEAVVALSSAGYVVESWTLAAPLPAPFESLDALLIAASPAYVAAMQDELHKRFAGDSVSRRFVYDDDDDGQDEPAWID</sequence>
<dbReference type="Proteomes" id="UP000473826">
    <property type="component" value="Unassembled WGS sequence"/>
</dbReference>
<keyword evidence="2" id="KW-1185">Reference proteome</keyword>